<accession>A0AAX2LH81</accession>
<sequence length="204" mass="22819">MNYFIYSDKQLNVFNRGKHVYSVSEDYANRYDYDLIVDKPDNQLRSGEINRITVDNQDFQVIKTYSDPKTGFDGMAVAPIIDDKIDLKHVAVVAAGTDPNAKDLKLRIANASPVGMEPMVATITISQDLVSAGLAKYTNLSPQYKSLETFIETVQDLPDVRISQLTGYSQGAYVTKAGAKYHIPATTFNAWFNYHALTTEELTF</sequence>
<dbReference type="EMBL" id="UHHT01000001">
    <property type="protein sequence ID" value="SUO81933.1"/>
    <property type="molecule type" value="Genomic_DNA"/>
</dbReference>
<gene>
    <name evidence="1" type="ORF">NCTC7023_01288</name>
</gene>
<evidence type="ECO:0000313" key="1">
    <source>
        <dbReference type="EMBL" id="SUO81933.1"/>
    </source>
</evidence>
<dbReference type="AlphaFoldDB" id="A0AAX2LH81"/>
<protein>
    <submittedName>
        <fullName evidence="1">Uncharacterized protein</fullName>
    </submittedName>
</protein>
<comment type="caution">
    <text evidence="1">The sequence shown here is derived from an EMBL/GenBank/DDBJ whole genome shotgun (WGS) entry which is preliminary data.</text>
</comment>
<dbReference type="RefSeq" id="WP_043039167.1">
    <property type="nucleotide sequence ID" value="NZ_CP065191.1"/>
</dbReference>
<organism evidence="1 2">
    <name type="scientific">Streptococcus equi subsp. zooepidemicus</name>
    <dbReference type="NCBI Taxonomy" id="40041"/>
    <lineage>
        <taxon>Bacteria</taxon>
        <taxon>Bacillati</taxon>
        <taxon>Bacillota</taxon>
        <taxon>Bacilli</taxon>
        <taxon>Lactobacillales</taxon>
        <taxon>Streptococcaceae</taxon>
        <taxon>Streptococcus</taxon>
    </lineage>
</organism>
<proteinExistence type="predicted"/>
<dbReference type="Proteomes" id="UP000255476">
    <property type="component" value="Unassembled WGS sequence"/>
</dbReference>
<name>A0AAX2LH81_STRSZ</name>
<reference evidence="1 2" key="1">
    <citation type="submission" date="2018-06" db="EMBL/GenBank/DDBJ databases">
        <authorList>
            <consortium name="Pathogen Informatics"/>
            <person name="Doyle S."/>
        </authorList>
    </citation>
    <scope>NUCLEOTIDE SEQUENCE [LARGE SCALE GENOMIC DNA]</scope>
    <source>
        <strain evidence="1 2">NCTC7023</strain>
    </source>
</reference>
<evidence type="ECO:0000313" key="2">
    <source>
        <dbReference type="Proteomes" id="UP000255476"/>
    </source>
</evidence>